<gene>
    <name evidence="1" type="ORF">QAD02_015160</name>
</gene>
<organism evidence="1 2">
    <name type="scientific">Eretmocerus hayati</name>
    <dbReference type="NCBI Taxonomy" id="131215"/>
    <lineage>
        <taxon>Eukaryota</taxon>
        <taxon>Metazoa</taxon>
        <taxon>Ecdysozoa</taxon>
        <taxon>Arthropoda</taxon>
        <taxon>Hexapoda</taxon>
        <taxon>Insecta</taxon>
        <taxon>Pterygota</taxon>
        <taxon>Neoptera</taxon>
        <taxon>Endopterygota</taxon>
        <taxon>Hymenoptera</taxon>
        <taxon>Apocrita</taxon>
        <taxon>Proctotrupomorpha</taxon>
        <taxon>Chalcidoidea</taxon>
        <taxon>Aphelinidae</taxon>
        <taxon>Aphelininae</taxon>
        <taxon>Eretmocerus</taxon>
    </lineage>
</organism>
<sequence>MKFLVVFAVVLISASVRAQDGLGNPPVTDQVYQNPPVEQAVFTEVPITVVPETQTVQAPAIQQTETIPVSTTTEAPLHTIGTDIWDLIVNVASGTENIPMGIVRMEISRLNRKLYNVFDYKLVLLSDCPVLMNEDLGTIGLTTAEKIAKGMSFEDAINDGILRLRKKILKKFGLMLVSKSYECQNPASS</sequence>
<protein>
    <submittedName>
        <fullName evidence="1">Uncharacterized protein</fullName>
    </submittedName>
</protein>
<evidence type="ECO:0000313" key="2">
    <source>
        <dbReference type="Proteomes" id="UP001239111"/>
    </source>
</evidence>
<comment type="caution">
    <text evidence="1">The sequence shown here is derived from an EMBL/GenBank/DDBJ whole genome shotgun (WGS) entry which is preliminary data.</text>
</comment>
<evidence type="ECO:0000313" key="1">
    <source>
        <dbReference type="EMBL" id="KAJ8679373.1"/>
    </source>
</evidence>
<keyword evidence="2" id="KW-1185">Reference proteome</keyword>
<reference evidence="1" key="1">
    <citation type="submission" date="2023-04" db="EMBL/GenBank/DDBJ databases">
        <title>A chromosome-level genome assembly of the parasitoid wasp Eretmocerus hayati.</title>
        <authorList>
            <person name="Zhong Y."/>
            <person name="Liu S."/>
            <person name="Liu Y."/>
        </authorList>
    </citation>
    <scope>NUCLEOTIDE SEQUENCE</scope>
    <source>
        <strain evidence="1">ZJU_SS_LIU_2023</strain>
    </source>
</reference>
<dbReference type="Proteomes" id="UP001239111">
    <property type="component" value="Chromosome 2"/>
</dbReference>
<accession>A0ACC2P7H8</accession>
<proteinExistence type="predicted"/>
<name>A0ACC2P7H8_9HYME</name>
<dbReference type="EMBL" id="CM056742">
    <property type="protein sequence ID" value="KAJ8679373.1"/>
    <property type="molecule type" value="Genomic_DNA"/>
</dbReference>